<evidence type="ECO:0000256" key="9">
    <source>
        <dbReference type="ARBA" id="ARBA00023239"/>
    </source>
</evidence>
<organism evidence="12 13">
    <name type="scientific">Artemisia annua</name>
    <name type="common">Sweet wormwood</name>
    <dbReference type="NCBI Taxonomy" id="35608"/>
    <lineage>
        <taxon>Eukaryota</taxon>
        <taxon>Viridiplantae</taxon>
        <taxon>Streptophyta</taxon>
        <taxon>Embryophyta</taxon>
        <taxon>Tracheophyta</taxon>
        <taxon>Spermatophyta</taxon>
        <taxon>Magnoliopsida</taxon>
        <taxon>eudicotyledons</taxon>
        <taxon>Gunneridae</taxon>
        <taxon>Pentapetalae</taxon>
        <taxon>asterids</taxon>
        <taxon>campanulids</taxon>
        <taxon>Asterales</taxon>
        <taxon>Asteraceae</taxon>
        <taxon>Asteroideae</taxon>
        <taxon>Anthemideae</taxon>
        <taxon>Artemisiinae</taxon>
        <taxon>Artemisia</taxon>
    </lineage>
</organism>
<dbReference type="InterPro" id="IPR036965">
    <property type="entry name" value="Terpene_synth_N_sf"/>
</dbReference>
<dbReference type="InterPro" id="IPR008949">
    <property type="entry name" value="Isoprenoid_synthase_dom_sf"/>
</dbReference>
<dbReference type="Gene3D" id="1.10.600.10">
    <property type="entry name" value="Farnesyl Diphosphate Synthase"/>
    <property type="match status" value="1"/>
</dbReference>
<evidence type="ECO:0000256" key="1">
    <source>
        <dbReference type="ARBA" id="ARBA00001946"/>
    </source>
</evidence>
<dbReference type="PANTHER" id="PTHR31225">
    <property type="entry name" value="OS04G0344100 PROTEIN-RELATED"/>
    <property type="match status" value="1"/>
</dbReference>
<dbReference type="Gene3D" id="1.50.10.130">
    <property type="entry name" value="Terpene synthase, N-terminal domain"/>
    <property type="match status" value="1"/>
</dbReference>
<sequence length="1038" mass="119811">MGAFCSCFGSQRGGGEEPWEKSMVDDRVYRSRCIQQARPLKSFINLLRKKPTTPGTSQSQLTTPLEIPCHEFERELISMDHQGGSSAGGGAVTRNQPTPVLRGRSKAIYQFTQQSLPACKPVLTPAWVSAKTHVTSICKLVSYLKRRVIYCKSRNHRSLLVYQPLFAAVFFQIICCVKNLGFVPVVKTLFFVKYWNNLDKESWQVSEILDRYDTDCVPDTFKSNKVHKHMKAPIYIYYQLDNFYQNHRRYVKSRSDEQLLHGLGYNKTSSCEPQAFENGLPIVPCGLVAWSLFNDTYSFSRGTKKLEVERKNIAWKSDRDHKFGKDVYPFNFQNGSFIGGGKLDMTIPLSDQEDFIVWMRTAAFPSFRKLYGRIEEDLEEDDIIVVKIMNNYNTYSFGGTKMLVLSTSSWLGGRNSFLDRMGTQHICLATGRTCLAKKPPADLEKVMPSKLLKRMTILHKIRNLSYLLLVKEASYNFMNERPRQIKSTRFSQVSSVGDPRNINTWSITTSDQLNDYSKESKSYQSLHKDMNHNVNEEENASKVVNLVKRVRRLITEVDDDRFEDLITVDALQRLAIDHHFQDEINIILRKRYMQFTNKDLVESLNLYETSLCFRILRQNGFQLSADALLKFKGTNRKFDEILNNDLRGLMALYEASQLSTQGEIILDEAEEFSRQSLEETMKLVDDDQARMVRRTLQNPYHKTLPLSNYKNSIKDFKGTVLYELAELEFEMVQYIHQMELNQISRWWRELGLGQELIHARDQPLKWYLWSMAGITNPNLSMQRIDLTKVVSLIYILDDIFDVYGSIDELTIFTEAINKWDSKAFDERLPAYMKSSFKAVYDITHEIANKVYEQHGFNPISTLWKSWVKLCNAFLVEAKWFASGHNPKADEYLKNGMVTSGIQVFLVHMFFVIGDGKNKEHAGHISDNHAIVSSLSTILRLWDDLGSAQDENQDGRDGSYIKYFLHEHEECSIENAREHVLNLISDSWKCLNKECTSPNRFSYTFKKASINIANMVPLMYSYGDPSSLPLLNDYVKAVL</sequence>
<dbReference type="InterPro" id="IPR034741">
    <property type="entry name" value="Terpene_cyclase-like_1_C"/>
</dbReference>
<dbReference type="GO" id="GO:0010333">
    <property type="term" value="F:terpene synthase activity"/>
    <property type="evidence" value="ECO:0007669"/>
    <property type="project" value="InterPro"/>
</dbReference>
<evidence type="ECO:0000256" key="5">
    <source>
        <dbReference type="ARBA" id="ARBA00022723"/>
    </source>
</evidence>
<evidence type="ECO:0000313" key="13">
    <source>
        <dbReference type="Proteomes" id="UP000245207"/>
    </source>
</evidence>
<dbReference type="GO" id="GO:0000287">
    <property type="term" value="F:magnesium ion binding"/>
    <property type="evidence" value="ECO:0007669"/>
    <property type="project" value="InterPro"/>
</dbReference>
<evidence type="ECO:0000256" key="2">
    <source>
        <dbReference type="ARBA" id="ARBA00004370"/>
    </source>
</evidence>
<dbReference type="SUPFAM" id="SSF48576">
    <property type="entry name" value="Terpenoid synthases"/>
    <property type="match status" value="1"/>
</dbReference>
<dbReference type="InterPro" id="IPR005630">
    <property type="entry name" value="Terpene_synthase_metal-bd"/>
</dbReference>
<dbReference type="InterPro" id="IPR044814">
    <property type="entry name" value="Terpene_cyclase_plant_C1"/>
</dbReference>
<dbReference type="GO" id="GO:0016102">
    <property type="term" value="P:diterpenoid biosynthetic process"/>
    <property type="evidence" value="ECO:0007669"/>
    <property type="project" value="InterPro"/>
</dbReference>
<evidence type="ECO:0000313" key="12">
    <source>
        <dbReference type="EMBL" id="PWA94099.1"/>
    </source>
</evidence>
<dbReference type="CDD" id="cd00684">
    <property type="entry name" value="Terpene_cyclase_plant_C1"/>
    <property type="match status" value="1"/>
</dbReference>
<dbReference type="EMBL" id="PKPP01000336">
    <property type="protein sequence ID" value="PWA94099.1"/>
    <property type="molecule type" value="Genomic_DNA"/>
</dbReference>
<evidence type="ECO:0000256" key="7">
    <source>
        <dbReference type="ARBA" id="ARBA00022989"/>
    </source>
</evidence>
<dbReference type="PANTHER" id="PTHR31225:SF0">
    <property type="entry name" value="S-(+)-LINALOOL SYNTHASE, CHLOROPLASTIC"/>
    <property type="match status" value="1"/>
</dbReference>
<dbReference type="AlphaFoldDB" id="A0A2U1Q7W3"/>
<evidence type="ECO:0000259" key="10">
    <source>
        <dbReference type="Pfam" id="PF01397"/>
    </source>
</evidence>
<comment type="similarity">
    <text evidence="3">Belongs to the CDC50/LEM3 family.</text>
</comment>
<keyword evidence="8" id="KW-0472">Membrane</keyword>
<dbReference type="InterPro" id="IPR050148">
    <property type="entry name" value="Terpene_synthase-like"/>
</dbReference>
<gene>
    <name evidence="12" type="ORF">CTI12_AA063210</name>
</gene>
<evidence type="ECO:0000256" key="3">
    <source>
        <dbReference type="ARBA" id="ARBA00009457"/>
    </source>
</evidence>
<feature type="domain" description="Terpene synthase N-terminal" evidence="10">
    <location>
        <begin position="527"/>
        <end position="694"/>
    </location>
</feature>
<accession>A0A2U1Q7W3</accession>
<evidence type="ECO:0000259" key="11">
    <source>
        <dbReference type="Pfam" id="PF03936"/>
    </source>
</evidence>
<dbReference type="SFLD" id="SFLDG01019">
    <property type="entry name" value="Terpene_Cyclase_Like_1_C_Termi"/>
    <property type="match status" value="1"/>
</dbReference>
<comment type="caution">
    <text evidence="12">The sequence shown here is derived from an EMBL/GenBank/DDBJ whole genome shotgun (WGS) entry which is preliminary data.</text>
</comment>
<keyword evidence="13" id="KW-1185">Reference proteome</keyword>
<dbReference type="GO" id="GO:0016020">
    <property type="term" value="C:membrane"/>
    <property type="evidence" value="ECO:0007669"/>
    <property type="project" value="UniProtKB-SubCell"/>
</dbReference>
<dbReference type="InterPro" id="IPR001906">
    <property type="entry name" value="Terpene_synth_N"/>
</dbReference>
<proteinExistence type="inferred from homology"/>
<keyword evidence="7" id="KW-1133">Transmembrane helix</keyword>
<comment type="cofactor">
    <cofactor evidence="1">
        <name>Mg(2+)</name>
        <dbReference type="ChEBI" id="CHEBI:18420"/>
    </cofactor>
</comment>
<dbReference type="STRING" id="35608.A0A2U1Q7W3"/>
<dbReference type="InterPro" id="IPR008930">
    <property type="entry name" value="Terpenoid_cyclase/PrenylTrfase"/>
</dbReference>
<reference evidence="12 13" key="1">
    <citation type="journal article" date="2018" name="Mol. Plant">
        <title>The genome of Artemisia annua provides insight into the evolution of Asteraceae family and artemisinin biosynthesis.</title>
        <authorList>
            <person name="Shen Q."/>
            <person name="Zhang L."/>
            <person name="Liao Z."/>
            <person name="Wang S."/>
            <person name="Yan T."/>
            <person name="Shi P."/>
            <person name="Liu M."/>
            <person name="Fu X."/>
            <person name="Pan Q."/>
            <person name="Wang Y."/>
            <person name="Lv Z."/>
            <person name="Lu X."/>
            <person name="Zhang F."/>
            <person name="Jiang W."/>
            <person name="Ma Y."/>
            <person name="Chen M."/>
            <person name="Hao X."/>
            <person name="Li L."/>
            <person name="Tang Y."/>
            <person name="Lv G."/>
            <person name="Zhou Y."/>
            <person name="Sun X."/>
            <person name="Brodelius P.E."/>
            <person name="Rose J.K.C."/>
            <person name="Tang K."/>
        </authorList>
    </citation>
    <scope>NUCLEOTIDE SEQUENCE [LARGE SCALE GENOMIC DNA]</scope>
    <source>
        <strain evidence="13">cv. Huhao1</strain>
        <tissue evidence="12">Leaf</tissue>
    </source>
</reference>
<evidence type="ECO:0000256" key="8">
    <source>
        <dbReference type="ARBA" id="ARBA00023136"/>
    </source>
</evidence>
<evidence type="ECO:0000256" key="4">
    <source>
        <dbReference type="ARBA" id="ARBA00022692"/>
    </source>
</evidence>
<keyword evidence="5" id="KW-0479">Metal-binding</keyword>
<protein>
    <submittedName>
        <fullName evidence="12">(3S,6E)-nerolidol synthase 1</fullName>
    </submittedName>
</protein>
<dbReference type="Pfam" id="PF03936">
    <property type="entry name" value="Terpene_synth_C"/>
    <property type="match status" value="1"/>
</dbReference>
<dbReference type="SUPFAM" id="SSF48239">
    <property type="entry name" value="Terpenoid cyclases/Protein prenyltransferases"/>
    <property type="match status" value="1"/>
</dbReference>
<keyword evidence="9" id="KW-0456">Lyase</keyword>
<name>A0A2U1Q7W3_ARTAN</name>
<keyword evidence="6" id="KW-0460">Magnesium</keyword>
<feature type="domain" description="Terpene synthase metal-binding" evidence="11">
    <location>
        <begin position="749"/>
        <end position="988"/>
    </location>
</feature>
<dbReference type="Proteomes" id="UP000245207">
    <property type="component" value="Unassembled WGS sequence"/>
</dbReference>
<dbReference type="OrthoDB" id="1921927at2759"/>
<dbReference type="SFLD" id="SFLDS00005">
    <property type="entry name" value="Isoprenoid_Synthase_Type_I"/>
    <property type="match status" value="1"/>
</dbReference>
<dbReference type="InterPro" id="IPR005045">
    <property type="entry name" value="CDC50/LEM3_fam"/>
</dbReference>
<keyword evidence="4" id="KW-0812">Transmembrane</keyword>
<dbReference type="Pfam" id="PF03381">
    <property type="entry name" value="CDC50"/>
    <property type="match status" value="1"/>
</dbReference>
<dbReference type="Pfam" id="PF01397">
    <property type="entry name" value="Terpene_synth"/>
    <property type="match status" value="1"/>
</dbReference>
<comment type="subcellular location">
    <subcellularLocation>
        <location evidence="2">Membrane</location>
    </subcellularLocation>
</comment>
<evidence type="ECO:0000256" key="6">
    <source>
        <dbReference type="ARBA" id="ARBA00022842"/>
    </source>
</evidence>